<dbReference type="InterPro" id="IPR050563">
    <property type="entry name" value="4-hydroxybenzoyl-CoA_TE"/>
</dbReference>
<reference evidence="1 2" key="1">
    <citation type="submission" date="2016-11" db="EMBL/GenBank/DDBJ databases">
        <authorList>
            <person name="Jaros S."/>
            <person name="Januszkiewicz K."/>
            <person name="Wedrychowicz H."/>
        </authorList>
    </citation>
    <scope>NUCLEOTIDE SEQUENCE [LARGE SCALE GENOMIC DNA]</scope>
    <source>
        <strain evidence="1 2">DSM 45408</strain>
    </source>
</reference>
<dbReference type="AlphaFoldDB" id="A0A1M5FEQ8"/>
<dbReference type="STRING" id="1070870.SAMN05444351_1193"/>
<gene>
    <name evidence="1" type="ORF">SAMN05444351_1193</name>
</gene>
<proteinExistence type="predicted"/>
<dbReference type="GO" id="GO:0047617">
    <property type="term" value="F:fatty acyl-CoA hydrolase activity"/>
    <property type="evidence" value="ECO:0007669"/>
    <property type="project" value="TreeGrafter"/>
</dbReference>
<dbReference type="EMBL" id="FQVX01000001">
    <property type="protein sequence ID" value="SHF89622.1"/>
    <property type="molecule type" value="Genomic_DNA"/>
</dbReference>
<dbReference type="RefSeq" id="WP_073419103.1">
    <property type="nucleotide sequence ID" value="NZ_FQVX01000001.1"/>
</dbReference>
<sequence length="143" mass="16481">MRFTVQVPMRWSDMDAYGHVNNVVYLQYFEMARVALFFERASLEERTGLRRGTVVAAHEIAYKRPVVYSARPLDVQIWVSGIRAAAFTCHYEVFDHERLAVTGSTLLVPFDFTIDRPRRLSPDEKEFLLRWADEPEPAAAAGE</sequence>
<keyword evidence="1" id="KW-0378">Hydrolase</keyword>
<dbReference type="Proteomes" id="UP000184471">
    <property type="component" value="Unassembled WGS sequence"/>
</dbReference>
<protein>
    <submittedName>
        <fullName evidence="1">Acyl-CoA thioester hydrolase</fullName>
    </submittedName>
</protein>
<dbReference type="SUPFAM" id="SSF54637">
    <property type="entry name" value="Thioesterase/thiol ester dehydrase-isomerase"/>
    <property type="match status" value="1"/>
</dbReference>
<dbReference type="PANTHER" id="PTHR31793:SF24">
    <property type="entry name" value="LONG-CHAIN ACYL-COA THIOESTERASE FADM"/>
    <property type="match status" value="1"/>
</dbReference>
<dbReference type="Pfam" id="PF13279">
    <property type="entry name" value="4HBT_2"/>
    <property type="match status" value="1"/>
</dbReference>
<dbReference type="PANTHER" id="PTHR31793">
    <property type="entry name" value="4-HYDROXYBENZOYL-COA THIOESTERASE FAMILY MEMBER"/>
    <property type="match status" value="1"/>
</dbReference>
<name>A0A1M5FEQ8_9ACTN</name>
<keyword evidence="2" id="KW-1185">Reference proteome</keyword>
<evidence type="ECO:0000313" key="1">
    <source>
        <dbReference type="EMBL" id="SHF89622.1"/>
    </source>
</evidence>
<dbReference type="Gene3D" id="3.10.129.10">
    <property type="entry name" value="Hotdog Thioesterase"/>
    <property type="match status" value="1"/>
</dbReference>
<dbReference type="CDD" id="cd00586">
    <property type="entry name" value="4HBT"/>
    <property type="match status" value="1"/>
</dbReference>
<accession>A0A1M5FEQ8</accession>
<organism evidence="1 2">
    <name type="scientific">Geodermatophilus nigrescens</name>
    <dbReference type="NCBI Taxonomy" id="1070870"/>
    <lineage>
        <taxon>Bacteria</taxon>
        <taxon>Bacillati</taxon>
        <taxon>Actinomycetota</taxon>
        <taxon>Actinomycetes</taxon>
        <taxon>Geodermatophilales</taxon>
        <taxon>Geodermatophilaceae</taxon>
        <taxon>Geodermatophilus</taxon>
    </lineage>
</organism>
<dbReference type="InterPro" id="IPR029069">
    <property type="entry name" value="HotDog_dom_sf"/>
</dbReference>
<evidence type="ECO:0000313" key="2">
    <source>
        <dbReference type="Proteomes" id="UP000184471"/>
    </source>
</evidence>
<dbReference type="OrthoDB" id="9799036at2"/>